<dbReference type="SUPFAM" id="SSF89957">
    <property type="entry name" value="MTH1187/YkoF-like"/>
    <property type="match status" value="1"/>
</dbReference>
<evidence type="ECO:0000313" key="4">
    <source>
        <dbReference type="Proteomes" id="UP000263486"/>
    </source>
</evidence>
<organism evidence="3 4">
    <name type="scientific">Psychrilyobacter piezotolerans</name>
    <dbReference type="NCBI Taxonomy" id="2293438"/>
    <lineage>
        <taxon>Bacteria</taxon>
        <taxon>Fusobacteriati</taxon>
        <taxon>Fusobacteriota</taxon>
        <taxon>Fusobacteriia</taxon>
        <taxon>Fusobacteriales</taxon>
        <taxon>Fusobacteriaceae</taxon>
        <taxon>Psychrilyobacter</taxon>
    </lineage>
</organism>
<dbReference type="RefSeq" id="WP_114641336.1">
    <property type="nucleotide sequence ID" value="NZ_JAACIO010000003.1"/>
</dbReference>
<gene>
    <name evidence="3" type="ORF">DYH56_02810</name>
</gene>
<reference evidence="3 4" key="1">
    <citation type="submission" date="2018-08" db="EMBL/GenBank/DDBJ databases">
        <title>Draft genome sequence of Psychrilyobacter sp. strain SD5 isolated from Black Sea water.</title>
        <authorList>
            <person name="Yadav S."/>
            <person name="Villanueva L."/>
            <person name="Damste J.S.S."/>
        </authorList>
    </citation>
    <scope>NUCLEOTIDE SEQUENCE [LARGE SCALE GENOMIC DNA]</scope>
    <source>
        <strain evidence="3 4">SD5</strain>
    </source>
</reference>
<dbReference type="Pfam" id="PF01910">
    <property type="entry name" value="Thiamine_BP"/>
    <property type="match status" value="1"/>
</dbReference>
<name>A0ABX9KJU9_9FUSO</name>
<dbReference type="InterPro" id="IPR002767">
    <property type="entry name" value="Thiamine_BP"/>
</dbReference>
<keyword evidence="4" id="KW-1185">Reference proteome</keyword>
<accession>A0ABX9KJU9</accession>
<dbReference type="InterPro" id="IPR051614">
    <property type="entry name" value="UPF0045_domain"/>
</dbReference>
<evidence type="ECO:0000259" key="2">
    <source>
        <dbReference type="Pfam" id="PF01910"/>
    </source>
</evidence>
<dbReference type="PANTHER" id="PTHR33777">
    <property type="entry name" value="UPF0045 PROTEIN ECM15"/>
    <property type="match status" value="1"/>
</dbReference>
<dbReference type="InterPro" id="IPR029756">
    <property type="entry name" value="MTH1187/YkoF-like"/>
</dbReference>
<dbReference type="EMBL" id="QUAJ01000003">
    <property type="protein sequence ID" value="REI42713.1"/>
    <property type="molecule type" value="Genomic_DNA"/>
</dbReference>
<dbReference type="Gene3D" id="3.30.70.930">
    <property type="match status" value="1"/>
</dbReference>
<evidence type="ECO:0000313" key="3">
    <source>
        <dbReference type="EMBL" id="REI42713.1"/>
    </source>
</evidence>
<comment type="caution">
    <text evidence="3">The sequence shown here is derived from an EMBL/GenBank/DDBJ whole genome shotgun (WGS) entry which is preliminary data.</text>
</comment>
<dbReference type="PANTHER" id="PTHR33777:SF1">
    <property type="entry name" value="UPF0045 PROTEIN ECM15"/>
    <property type="match status" value="1"/>
</dbReference>
<evidence type="ECO:0000256" key="1">
    <source>
        <dbReference type="ARBA" id="ARBA00010272"/>
    </source>
</evidence>
<comment type="similarity">
    <text evidence="1">Belongs to the UPF0045 family.</text>
</comment>
<protein>
    <submittedName>
        <fullName evidence="3">Thiamine-binding protein</fullName>
    </submittedName>
</protein>
<dbReference type="Proteomes" id="UP000263486">
    <property type="component" value="Unassembled WGS sequence"/>
</dbReference>
<proteinExistence type="inferred from homology"/>
<sequence>MALANMDIQILPTIEGGEKEKYTVIDRVIEHIIGTGLKYEVGGLGTTIEGEFKDLLSILEKAQEICFDEGAERVTTIAKFDHKKEGITIDEKVGKYRKK</sequence>
<feature type="domain" description="Thiamine-binding protein" evidence="2">
    <location>
        <begin position="6"/>
        <end position="96"/>
    </location>
</feature>